<keyword evidence="3" id="KW-1185">Reference proteome</keyword>
<keyword evidence="1" id="KW-0472">Membrane</keyword>
<keyword evidence="1" id="KW-0812">Transmembrane</keyword>
<organism evidence="2 3">
    <name type="scientific">Cyclocybe aegerita</name>
    <name type="common">Black poplar mushroom</name>
    <name type="synonym">Agrocybe aegerita</name>
    <dbReference type="NCBI Taxonomy" id="1973307"/>
    <lineage>
        <taxon>Eukaryota</taxon>
        <taxon>Fungi</taxon>
        <taxon>Dikarya</taxon>
        <taxon>Basidiomycota</taxon>
        <taxon>Agaricomycotina</taxon>
        <taxon>Agaricomycetes</taxon>
        <taxon>Agaricomycetidae</taxon>
        <taxon>Agaricales</taxon>
        <taxon>Agaricineae</taxon>
        <taxon>Bolbitiaceae</taxon>
        <taxon>Cyclocybe</taxon>
    </lineage>
</organism>
<evidence type="ECO:0000313" key="3">
    <source>
        <dbReference type="Proteomes" id="UP000467700"/>
    </source>
</evidence>
<dbReference type="Proteomes" id="UP000467700">
    <property type="component" value="Unassembled WGS sequence"/>
</dbReference>
<comment type="caution">
    <text evidence="2">The sequence shown here is derived from an EMBL/GenBank/DDBJ whole genome shotgun (WGS) entry which is preliminary data.</text>
</comment>
<sequence length="169" mass="19394">MTRNTVKCSYLNERLTSHLHPSSTLVLHPVEVKILFESPLRRGKNPDYVSMMALTFFIYAQLAMFKLALVATDIEERRLGTGKFSVRPTHRHPTPSPRTAAPKGFFPAHNHTYFIKRLRPRSREARYGFEAIKVGRLRYKGVDMMLNVALDSGVRLGWIPDDVKLRGRS</sequence>
<feature type="transmembrane region" description="Helical" evidence="1">
    <location>
        <begin position="48"/>
        <end position="69"/>
    </location>
</feature>
<evidence type="ECO:0000313" key="2">
    <source>
        <dbReference type="EMBL" id="CAA7263471.1"/>
    </source>
</evidence>
<accession>A0A8S0VZD2</accession>
<gene>
    <name evidence="2" type="ORF">AAE3_LOCUS5710</name>
</gene>
<keyword evidence="1" id="KW-1133">Transmembrane helix</keyword>
<name>A0A8S0VZD2_CYCAE</name>
<reference evidence="2 3" key="1">
    <citation type="submission" date="2020-01" db="EMBL/GenBank/DDBJ databases">
        <authorList>
            <person name="Gupta K D."/>
        </authorList>
    </citation>
    <scope>NUCLEOTIDE SEQUENCE [LARGE SCALE GENOMIC DNA]</scope>
</reference>
<proteinExistence type="predicted"/>
<dbReference type="EMBL" id="CACVBS010000039">
    <property type="protein sequence ID" value="CAA7263471.1"/>
    <property type="molecule type" value="Genomic_DNA"/>
</dbReference>
<protein>
    <submittedName>
        <fullName evidence="2">Uncharacterized protein</fullName>
    </submittedName>
</protein>
<dbReference type="AlphaFoldDB" id="A0A8S0VZD2"/>
<evidence type="ECO:0000256" key="1">
    <source>
        <dbReference type="SAM" id="Phobius"/>
    </source>
</evidence>